<organism evidence="8 9">
    <name type="scientific">Ephemerocybe angulata</name>
    <dbReference type="NCBI Taxonomy" id="980116"/>
    <lineage>
        <taxon>Eukaryota</taxon>
        <taxon>Fungi</taxon>
        <taxon>Dikarya</taxon>
        <taxon>Basidiomycota</taxon>
        <taxon>Agaricomycotina</taxon>
        <taxon>Agaricomycetes</taxon>
        <taxon>Agaricomycetidae</taxon>
        <taxon>Agaricales</taxon>
        <taxon>Agaricineae</taxon>
        <taxon>Psathyrellaceae</taxon>
        <taxon>Ephemerocybe</taxon>
    </lineage>
</organism>
<dbReference type="Proteomes" id="UP000541558">
    <property type="component" value="Unassembled WGS sequence"/>
</dbReference>
<feature type="domain" description="RING-type" evidence="6">
    <location>
        <begin position="452"/>
        <end position="491"/>
    </location>
</feature>
<dbReference type="InterPro" id="IPR004331">
    <property type="entry name" value="SPX_dom"/>
</dbReference>
<feature type="region of interest" description="Disordered" evidence="5">
    <location>
        <begin position="179"/>
        <end position="201"/>
    </location>
</feature>
<proteinExistence type="predicted"/>
<dbReference type="PROSITE" id="PS51382">
    <property type="entry name" value="SPX"/>
    <property type="match status" value="1"/>
</dbReference>
<gene>
    <name evidence="8" type="ORF">D9611_014259</name>
</gene>
<dbReference type="PROSITE" id="PS00518">
    <property type="entry name" value="ZF_RING_1"/>
    <property type="match status" value="1"/>
</dbReference>
<evidence type="ECO:0000313" key="9">
    <source>
        <dbReference type="Proteomes" id="UP000541558"/>
    </source>
</evidence>
<dbReference type="PROSITE" id="PS50089">
    <property type="entry name" value="ZF_RING_2"/>
    <property type="match status" value="1"/>
</dbReference>
<accession>A0A8H5BUT9</accession>
<evidence type="ECO:0000259" key="6">
    <source>
        <dbReference type="PROSITE" id="PS50089"/>
    </source>
</evidence>
<evidence type="ECO:0008006" key="10">
    <source>
        <dbReference type="Google" id="ProtNLM"/>
    </source>
</evidence>
<dbReference type="GO" id="GO:0008270">
    <property type="term" value="F:zinc ion binding"/>
    <property type="evidence" value="ECO:0007669"/>
    <property type="project" value="UniProtKB-KW"/>
</dbReference>
<dbReference type="EMBL" id="JAACJK010000125">
    <property type="protein sequence ID" value="KAF5328913.1"/>
    <property type="molecule type" value="Genomic_DNA"/>
</dbReference>
<feature type="domain" description="SPX" evidence="7">
    <location>
        <begin position="1"/>
        <end position="405"/>
    </location>
</feature>
<evidence type="ECO:0000256" key="3">
    <source>
        <dbReference type="ARBA" id="ARBA00022833"/>
    </source>
</evidence>
<keyword evidence="3" id="KW-0862">Zinc</keyword>
<evidence type="ECO:0000256" key="1">
    <source>
        <dbReference type="ARBA" id="ARBA00022723"/>
    </source>
</evidence>
<keyword evidence="2 4" id="KW-0863">Zinc-finger</keyword>
<evidence type="ECO:0000256" key="2">
    <source>
        <dbReference type="ARBA" id="ARBA00022771"/>
    </source>
</evidence>
<feature type="region of interest" description="Disordered" evidence="5">
    <location>
        <begin position="60"/>
        <end position="80"/>
    </location>
</feature>
<dbReference type="InterPro" id="IPR017907">
    <property type="entry name" value="Znf_RING_CS"/>
</dbReference>
<feature type="compositionally biased region" description="Low complexity" evidence="5">
    <location>
        <begin position="185"/>
        <end position="194"/>
    </location>
</feature>
<feature type="compositionally biased region" description="Low complexity" evidence="5">
    <location>
        <begin position="64"/>
        <end position="73"/>
    </location>
</feature>
<dbReference type="PANTHER" id="PTHR23327">
    <property type="entry name" value="RING FINGER PROTEIN 127"/>
    <property type="match status" value="1"/>
</dbReference>
<reference evidence="8 9" key="1">
    <citation type="journal article" date="2020" name="ISME J.">
        <title>Uncovering the hidden diversity of litter-decomposition mechanisms in mushroom-forming fungi.</title>
        <authorList>
            <person name="Floudas D."/>
            <person name="Bentzer J."/>
            <person name="Ahren D."/>
            <person name="Johansson T."/>
            <person name="Persson P."/>
            <person name="Tunlid A."/>
        </authorList>
    </citation>
    <scope>NUCLEOTIDE SEQUENCE [LARGE SCALE GENOMIC DNA]</scope>
    <source>
        <strain evidence="8 9">CBS 175.51</strain>
    </source>
</reference>
<evidence type="ECO:0000259" key="7">
    <source>
        <dbReference type="PROSITE" id="PS51382"/>
    </source>
</evidence>
<dbReference type="Pfam" id="PF13920">
    <property type="entry name" value="zf-C3HC4_3"/>
    <property type="match status" value="1"/>
</dbReference>
<dbReference type="AlphaFoldDB" id="A0A8H5BUT9"/>
<dbReference type="InterPro" id="IPR001841">
    <property type="entry name" value="Znf_RING"/>
</dbReference>
<evidence type="ECO:0000256" key="5">
    <source>
        <dbReference type="SAM" id="MobiDB-lite"/>
    </source>
</evidence>
<name>A0A8H5BUT9_9AGAR</name>
<dbReference type="Pfam" id="PF03105">
    <property type="entry name" value="SPX"/>
    <property type="match status" value="1"/>
</dbReference>
<keyword evidence="9" id="KW-1185">Reference proteome</keyword>
<dbReference type="InterPro" id="IPR013083">
    <property type="entry name" value="Znf_RING/FYVE/PHD"/>
</dbReference>
<comment type="caution">
    <text evidence="8">The sequence shown here is derived from an EMBL/GenBank/DDBJ whole genome shotgun (WGS) entry which is preliminary data.</text>
</comment>
<dbReference type="SUPFAM" id="SSF57850">
    <property type="entry name" value="RING/U-box"/>
    <property type="match status" value="1"/>
</dbReference>
<dbReference type="Gene3D" id="3.30.40.10">
    <property type="entry name" value="Zinc/RING finger domain, C3HC4 (zinc finger)"/>
    <property type="match status" value="1"/>
</dbReference>
<keyword evidence="1" id="KW-0479">Metal-binding</keyword>
<evidence type="ECO:0000256" key="4">
    <source>
        <dbReference type="PROSITE-ProRule" id="PRU00175"/>
    </source>
</evidence>
<dbReference type="PANTHER" id="PTHR23327:SF51">
    <property type="entry name" value="TRANSCRIPTIONAL REGULATOR OF YEAST FORM ADHERENCE 3"/>
    <property type="match status" value="1"/>
</dbReference>
<sequence>MHFSKTYTQILEGLPPELRENAIQYRQLKKLINQVVSELSSLGLSPNVLQELISAADEEEAGAEKGANVAVEGPGDGESSRAVVVDRPRIVYELVEHSDRIEPHLKLWVDVPEGLDLPEPPSLPGTPDLHDDASVIEDDADDALDDVSATREMKPATNVLWSLHQKLHERQQAELQIAVDTSAESSSPSTTSGPGLDGIAEISSPAASGACRTQEVVIPLVSDTAFFDNLISALDGMSTHMTSVHDDFTRSLKSLSRTISASAMPASSSPSFHAHSSITSHPGSIMVSTMQPSKSDLYSWREIFQLYVDAEIFEHVGEVKHGERSSEESKKRLQLFVEQATQRGLADNRKFKSKQSRQAFETFIELNLFILNIKMFSEASAEATRKILKKHTKRTALPLAYPFKNSLSSSSSIPPHLALFSRLTTTSLPRTLVQAIGETLLPIIPHVDDYACLICTSIAFKPIRLNCGHLFCVRCLVKMQKRGQADCPLCRAPVVLSANKSNVDWALLNFMQDWFPMESREKLKANEREAAQEEMIELGLDPNQGCVIM</sequence>
<protein>
    <recommendedName>
        <fullName evidence="10">SPX domain-containing protein</fullName>
    </recommendedName>
</protein>
<dbReference type="SMART" id="SM00184">
    <property type="entry name" value="RING"/>
    <property type="match status" value="1"/>
</dbReference>
<dbReference type="OrthoDB" id="5588846at2759"/>
<evidence type="ECO:0000313" key="8">
    <source>
        <dbReference type="EMBL" id="KAF5328913.1"/>
    </source>
</evidence>